<dbReference type="InterPro" id="IPR004843">
    <property type="entry name" value="Calcineurin-like_PHP"/>
</dbReference>
<name>A0A2V3ZS37_9BACT</name>
<evidence type="ECO:0000259" key="1">
    <source>
        <dbReference type="SMART" id="SM00156"/>
    </source>
</evidence>
<dbReference type="OrthoDB" id="7550081at2"/>
<dbReference type="PANTHER" id="PTHR46546:SF4">
    <property type="entry name" value="SHEWANELLA-LIKE PROTEIN PHOSPHATASE 1"/>
    <property type="match status" value="1"/>
</dbReference>
<evidence type="ECO:0000313" key="3">
    <source>
        <dbReference type="Proteomes" id="UP000248079"/>
    </source>
</evidence>
<dbReference type="InterPro" id="IPR006186">
    <property type="entry name" value="Ser/Thr-sp_prot-phosphatase"/>
</dbReference>
<comment type="caution">
    <text evidence="2">The sequence shown here is derived from an EMBL/GenBank/DDBJ whole genome shotgun (WGS) entry which is preliminary data.</text>
</comment>
<dbReference type="Gene3D" id="3.60.21.10">
    <property type="match status" value="1"/>
</dbReference>
<keyword evidence="3" id="KW-1185">Reference proteome</keyword>
<dbReference type="AlphaFoldDB" id="A0A2V3ZS37"/>
<dbReference type="GO" id="GO:0016787">
    <property type="term" value="F:hydrolase activity"/>
    <property type="evidence" value="ECO:0007669"/>
    <property type="project" value="InterPro"/>
</dbReference>
<proteinExistence type="predicted"/>
<dbReference type="RefSeq" id="WP_110363484.1">
    <property type="nucleotide sequence ID" value="NZ_QFLI01000013.1"/>
</dbReference>
<feature type="domain" description="Serine/threonine specific protein phosphatases" evidence="1">
    <location>
        <begin position="93"/>
        <end position="390"/>
    </location>
</feature>
<dbReference type="Proteomes" id="UP000248079">
    <property type="component" value="Unassembled WGS sequence"/>
</dbReference>
<dbReference type="Pfam" id="PF00149">
    <property type="entry name" value="Metallophos"/>
    <property type="match status" value="1"/>
</dbReference>
<sequence>MNSYQYAKYLLFLLCLCVLFPLSAQKKKLSSGAFSKYDKVFRGNIDDINLPDYSDGPHFSWIDSKEVRMWYVDHSHEENNISIREKRLKIKSDSVQVKGLKGDKNRYWLRRGDYPVQKAEFGNVDKILVVGDVHGEYDNLIKLLKEAKVVDEELNWSWSDGHVVFIGDIFDRGDKVTESLYLIKKLQRQAKENKGRLHYLLGNHEIMVLMNDARYIAPKYKKMSKRLMINYPRFFKEDTELGKWLRSLNSAVKINDLLFVHGGISPEMIEKDMSLKEINEEIRMSLQPDHGKTQAELMKEVYFPGNPLWYRGYLMKTRNYSIITDEELDKVLNYYKVKRIFFGHTEVETIRFLKEGRLVAMNVPMGYDEIKSQVLLIDGDKYYRIFIDGKKESIE</sequence>
<dbReference type="PRINTS" id="PR00114">
    <property type="entry name" value="STPHPHTASE"/>
</dbReference>
<protein>
    <recommendedName>
        <fullName evidence="1">Serine/threonine specific protein phosphatases domain-containing protein</fullName>
    </recommendedName>
</protein>
<evidence type="ECO:0000313" key="2">
    <source>
        <dbReference type="EMBL" id="PXX96092.1"/>
    </source>
</evidence>
<dbReference type="InterPro" id="IPR029052">
    <property type="entry name" value="Metallo-depent_PP-like"/>
</dbReference>
<dbReference type="PANTHER" id="PTHR46546">
    <property type="entry name" value="SHEWANELLA-LIKE PROTEIN PHOSPHATASE 1"/>
    <property type="match status" value="1"/>
</dbReference>
<dbReference type="SMART" id="SM00156">
    <property type="entry name" value="PP2Ac"/>
    <property type="match status" value="1"/>
</dbReference>
<organism evidence="2 3">
    <name type="scientific">Marinifilum breve</name>
    <dbReference type="NCBI Taxonomy" id="2184082"/>
    <lineage>
        <taxon>Bacteria</taxon>
        <taxon>Pseudomonadati</taxon>
        <taxon>Bacteroidota</taxon>
        <taxon>Bacteroidia</taxon>
        <taxon>Marinilabiliales</taxon>
        <taxon>Marinifilaceae</taxon>
    </lineage>
</organism>
<accession>A0A2V3ZS37</accession>
<dbReference type="EMBL" id="QFLI01000013">
    <property type="protein sequence ID" value="PXX96092.1"/>
    <property type="molecule type" value="Genomic_DNA"/>
</dbReference>
<dbReference type="SUPFAM" id="SSF56300">
    <property type="entry name" value="Metallo-dependent phosphatases"/>
    <property type="match status" value="1"/>
</dbReference>
<reference evidence="2 3" key="1">
    <citation type="submission" date="2018-05" db="EMBL/GenBank/DDBJ databases">
        <title>Marinifilum breve JC075T sp. nov., a marine bacterium isolated from Yongle Blue Hole in the South China Sea.</title>
        <authorList>
            <person name="Fu T."/>
        </authorList>
    </citation>
    <scope>NUCLEOTIDE SEQUENCE [LARGE SCALE GENOMIC DNA]</scope>
    <source>
        <strain evidence="2 3">JC075</strain>
    </source>
</reference>
<gene>
    <name evidence="2" type="ORF">DF185_21310</name>
</gene>